<proteinExistence type="predicted"/>
<protein>
    <submittedName>
        <fullName evidence="2">NERD domain-containing protein</fullName>
    </submittedName>
</protein>
<feature type="domain" description="NERD" evidence="1">
    <location>
        <begin position="37"/>
        <end position="147"/>
    </location>
</feature>
<reference evidence="2 3" key="1">
    <citation type="submission" date="2019-03" db="EMBL/GenBank/DDBJ databases">
        <title>Genome sequence of Lentibacillus salicampi ATCC BAA-719.</title>
        <authorList>
            <person name="Maclea K.S."/>
            <person name="Simoes Junior M."/>
        </authorList>
    </citation>
    <scope>NUCLEOTIDE SEQUENCE [LARGE SCALE GENOMIC DNA]</scope>
    <source>
        <strain evidence="2 3">ATCC BAA-719</strain>
    </source>
</reference>
<keyword evidence="3" id="KW-1185">Reference proteome</keyword>
<accession>A0A4Y9ACU7</accession>
<dbReference type="Proteomes" id="UP000298484">
    <property type="component" value="Unassembled WGS sequence"/>
</dbReference>
<dbReference type="PROSITE" id="PS50965">
    <property type="entry name" value="NERD"/>
    <property type="match status" value="1"/>
</dbReference>
<comment type="caution">
    <text evidence="2">The sequence shown here is derived from an EMBL/GenBank/DDBJ whole genome shotgun (WGS) entry which is preliminary data.</text>
</comment>
<name>A0A4Y9ACU7_9BACI</name>
<evidence type="ECO:0000313" key="2">
    <source>
        <dbReference type="EMBL" id="TFJ93606.1"/>
    </source>
</evidence>
<dbReference type="InterPro" id="IPR011528">
    <property type="entry name" value="NERD"/>
</dbReference>
<evidence type="ECO:0000313" key="3">
    <source>
        <dbReference type="Proteomes" id="UP000298484"/>
    </source>
</evidence>
<sequence>MIYKPRTKPAELATMELLNTRMKLNSKDKLHYKSLKKGYEGEKQFDALTEKLQCECLILNDLLLELTNTTFQVDSLIIAQKKICFYEVKNHEGDYYYASDKLFKRPNLEIMNPLHQLGRSESLLRQLLLNHGFTLPIDGSVVFINPTFTLYQAPLDQPIIYPTQVRRHLSDLNALPSKLTKKHKELADQLLSLHQSDSQYKKIPTYEYSQLRKGIICPKCQSFSVAVEKRRSVCRGCGHAEPVTDAVLRNVKEFRILFPDEKITTNIIYDWCQVVLSKQRIRSILLSNFTKVGTRRWSYFE</sequence>
<dbReference type="EMBL" id="SRHY01000005">
    <property type="protein sequence ID" value="TFJ93606.1"/>
    <property type="molecule type" value="Genomic_DNA"/>
</dbReference>
<dbReference type="RefSeq" id="WP_135109308.1">
    <property type="nucleotide sequence ID" value="NZ_SRHY01000005.1"/>
</dbReference>
<gene>
    <name evidence="2" type="ORF">E4U82_06510</name>
</gene>
<dbReference type="Pfam" id="PF08378">
    <property type="entry name" value="NERD"/>
    <property type="match status" value="1"/>
</dbReference>
<dbReference type="OrthoDB" id="2164794at2"/>
<evidence type="ECO:0000259" key="1">
    <source>
        <dbReference type="PROSITE" id="PS50965"/>
    </source>
</evidence>
<dbReference type="AlphaFoldDB" id="A0A4Y9ACU7"/>
<organism evidence="2 3">
    <name type="scientific">Lentibacillus salicampi</name>
    <dbReference type="NCBI Taxonomy" id="175306"/>
    <lineage>
        <taxon>Bacteria</taxon>
        <taxon>Bacillati</taxon>
        <taxon>Bacillota</taxon>
        <taxon>Bacilli</taxon>
        <taxon>Bacillales</taxon>
        <taxon>Bacillaceae</taxon>
        <taxon>Lentibacillus</taxon>
    </lineage>
</organism>